<dbReference type="Proteomes" id="UP000521872">
    <property type="component" value="Unassembled WGS sequence"/>
</dbReference>
<organism evidence="2 3">
    <name type="scientific">Agrocybe pediades</name>
    <dbReference type="NCBI Taxonomy" id="84607"/>
    <lineage>
        <taxon>Eukaryota</taxon>
        <taxon>Fungi</taxon>
        <taxon>Dikarya</taxon>
        <taxon>Basidiomycota</taxon>
        <taxon>Agaricomycotina</taxon>
        <taxon>Agaricomycetes</taxon>
        <taxon>Agaricomycetidae</taxon>
        <taxon>Agaricales</taxon>
        <taxon>Agaricineae</taxon>
        <taxon>Strophariaceae</taxon>
        <taxon>Agrocybe</taxon>
    </lineage>
</organism>
<comment type="caution">
    <text evidence="2">The sequence shown here is derived from an EMBL/GenBank/DDBJ whole genome shotgun (WGS) entry which is preliminary data.</text>
</comment>
<evidence type="ECO:0000313" key="3">
    <source>
        <dbReference type="Proteomes" id="UP000521872"/>
    </source>
</evidence>
<keyword evidence="3" id="KW-1185">Reference proteome</keyword>
<feature type="transmembrane region" description="Helical" evidence="1">
    <location>
        <begin position="49"/>
        <end position="68"/>
    </location>
</feature>
<feature type="transmembrane region" description="Helical" evidence="1">
    <location>
        <begin position="15"/>
        <end position="37"/>
    </location>
</feature>
<feature type="transmembrane region" description="Helical" evidence="1">
    <location>
        <begin position="181"/>
        <end position="206"/>
    </location>
</feature>
<dbReference type="AlphaFoldDB" id="A0A8H4VLD9"/>
<evidence type="ECO:0000313" key="2">
    <source>
        <dbReference type="EMBL" id="KAF4614173.1"/>
    </source>
</evidence>
<feature type="transmembrane region" description="Helical" evidence="1">
    <location>
        <begin position="146"/>
        <end position="169"/>
    </location>
</feature>
<keyword evidence="1" id="KW-0472">Membrane</keyword>
<name>A0A8H4VLD9_9AGAR</name>
<keyword evidence="1" id="KW-1133">Transmembrane helix</keyword>
<proteinExistence type="predicted"/>
<protein>
    <submittedName>
        <fullName evidence="2">Uncharacterized protein</fullName>
    </submittedName>
</protein>
<feature type="transmembrane region" description="Helical" evidence="1">
    <location>
        <begin position="101"/>
        <end position="126"/>
    </location>
</feature>
<reference evidence="2 3" key="1">
    <citation type="submission" date="2019-12" db="EMBL/GenBank/DDBJ databases">
        <authorList>
            <person name="Floudas D."/>
            <person name="Bentzer J."/>
            <person name="Ahren D."/>
            <person name="Johansson T."/>
            <person name="Persson P."/>
            <person name="Tunlid A."/>
        </authorList>
    </citation>
    <scope>NUCLEOTIDE SEQUENCE [LARGE SCALE GENOMIC DNA]</scope>
    <source>
        <strain evidence="2 3">CBS 102.39</strain>
    </source>
</reference>
<gene>
    <name evidence="2" type="ORF">D9613_007360</name>
</gene>
<evidence type="ECO:0000256" key="1">
    <source>
        <dbReference type="SAM" id="Phobius"/>
    </source>
</evidence>
<keyword evidence="1" id="KW-0812">Transmembrane</keyword>
<sequence length="289" mass="31779">MYLHKENRLASSKTIIIGSITALYALTTINFAISWWGTNERFGAPGGSVQILAGPTTVAIVITILQFFTQNSVTFVIADAVLVWRCFHACGQSLRSSVMPIALFILETVLVICNITVSCLRAYFFFSNKFENPSWNSVSFILEGAMYVSVAATSLMATFIICWQVYAYTKHASGSRKRYRNIIDVLIQSSALYSSMLVVEAVVNIIEGLPSSLKPTTPQNMYPGLIQVYLDLVVPLLTGTAPTLMVARMAMLSPHEDTEVSSFSFPTDFVARPTFHSNGPQINNNDVGC</sequence>
<feature type="transmembrane region" description="Helical" evidence="1">
    <location>
        <begin position="226"/>
        <end position="247"/>
    </location>
</feature>
<dbReference type="EMBL" id="JAACJL010000045">
    <property type="protein sequence ID" value="KAF4614173.1"/>
    <property type="molecule type" value="Genomic_DNA"/>
</dbReference>
<accession>A0A8H4VLD9</accession>